<organism evidence="6 7">
    <name type="scientific">Morchella conica CCBAS932</name>
    <dbReference type="NCBI Taxonomy" id="1392247"/>
    <lineage>
        <taxon>Eukaryota</taxon>
        <taxon>Fungi</taxon>
        <taxon>Dikarya</taxon>
        <taxon>Ascomycota</taxon>
        <taxon>Pezizomycotina</taxon>
        <taxon>Pezizomycetes</taxon>
        <taxon>Pezizales</taxon>
        <taxon>Morchellaceae</taxon>
        <taxon>Morchella</taxon>
    </lineage>
</organism>
<dbReference type="STRING" id="1392247.A0A3N4L250"/>
<sequence>MASENYFLGVDVGTGSARVCIIDSTGEIKGVESKEIQTWNPRANYYEQSTADIWFAICYCSRLVLQKSGVDPELVKGIGFDATCSLAVMSEDTNEPISVAGPDFTETARNRPVKETAKINATKHNLLQYVGGSMSIEMEIPKVLWLKNNMPKELFERCKFYDLADVLTHLATGKETRSFCSAVCKQGFVPVGIDGSVKGWQDDFLNAIGLPELCEDNFRRMGGVHGQNGTMLSAGELVGELSESAAKELGLKAGTKIGSGVIDAYAGWIGTVGAKVKMSEDLLDQDHAKSDIEQCFKRLAAVAGTSTCHLVMSRDPVFVPGVWGPYRDVLLPGFWMAEGGQSSTGSLLHNVLTTHASHAKALEEAKIAGTNIFDYLNSHLEDMRKAQNAPTIAYVARHLFFYGDKHGNRSPIADPEMRGSIVGLSMDSSVDDLALQYFAAMEFIAQQTRHIIEALNNSGHSITSIFMSGGQCKNKLLMHLIADSTGYPVSIPRYIDAAVVLGAAMLGAKAASVDAQGNTANLWTIMDKMSKPGTIIEPTTNEKEKKLLDAKYKVFLEMAKAQQAYRKSIDEAVGDWSA</sequence>
<comment type="similarity">
    <text evidence="1">Belongs to the FGGY kinase family.</text>
</comment>
<dbReference type="PANTHER" id="PTHR43435:SF4">
    <property type="entry name" value="FGGY CARBOHYDRATE KINASE DOMAIN-CONTAINING PROTEIN"/>
    <property type="match status" value="1"/>
</dbReference>
<keyword evidence="2" id="KW-0808">Transferase</keyword>
<name>A0A3N4L250_9PEZI</name>
<evidence type="ECO:0000259" key="4">
    <source>
        <dbReference type="Pfam" id="PF00370"/>
    </source>
</evidence>
<feature type="domain" description="Carbohydrate kinase FGGY C-terminal" evidence="5">
    <location>
        <begin position="299"/>
        <end position="511"/>
    </location>
</feature>
<dbReference type="FunCoup" id="A0A3N4L250">
    <property type="interactions" value="293"/>
</dbReference>
<evidence type="ECO:0000313" key="7">
    <source>
        <dbReference type="Proteomes" id="UP000277580"/>
    </source>
</evidence>
<dbReference type="OrthoDB" id="203824at2759"/>
<dbReference type="PANTHER" id="PTHR43435">
    <property type="entry name" value="RIBULOKINASE"/>
    <property type="match status" value="1"/>
</dbReference>
<dbReference type="GO" id="GO:0019321">
    <property type="term" value="P:pentose metabolic process"/>
    <property type="evidence" value="ECO:0007669"/>
    <property type="project" value="TreeGrafter"/>
</dbReference>
<dbReference type="InterPro" id="IPR018484">
    <property type="entry name" value="FGGY_N"/>
</dbReference>
<dbReference type="InterPro" id="IPR043129">
    <property type="entry name" value="ATPase_NBD"/>
</dbReference>
<dbReference type="CDD" id="cd07782">
    <property type="entry name" value="ASKHA_NBD_FGGY_D-RBK"/>
    <property type="match status" value="1"/>
</dbReference>
<keyword evidence="3 6" id="KW-0418">Kinase</keyword>
<gene>
    <name evidence="6" type="ORF">P167DRAFT_551164</name>
</gene>
<evidence type="ECO:0000256" key="2">
    <source>
        <dbReference type="ARBA" id="ARBA00022679"/>
    </source>
</evidence>
<reference evidence="6 7" key="1">
    <citation type="journal article" date="2018" name="Nat. Ecol. Evol.">
        <title>Pezizomycetes genomes reveal the molecular basis of ectomycorrhizal truffle lifestyle.</title>
        <authorList>
            <person name="Murat C."/>
            <person name="Payen T."/>
            <person name="Noel B."/>
            <person name="Kuo A."/>
            <person name="Morin E."/>
            <person name="Chen J."/>
            <person name="Kohler A."/>
            <person name="Krizsan K."/>
            <person name="Balestrini R."/>
            <person name="Da Silva C."/>
            <person name="Montanini B."/>
            <person name="Hainaut M."/>
            <person name="Levati E."/>
            <person name="Barry K.W."/>
            <person name="Belfiori B."/>
            <person name="Cichocki N."/>
            <person name="Clum A."/>
            <person name="Dockter R.B."/>
            <person name="Fauchery L."/>
            <person name="Guy J."/>
            <person name="Iotti M."/>
            <person name="Le Tacon F."/>
            <person name="Lindquist E.A."/>
            <person name="Lipzen A."/>
            <person name="Malagnac F."/>
            <person name="Mello A."/>
            <person name="Molinier V."/>
            <person name="Miyauchi S."/>
            <person name="Poulain J."/>
            <person name="Riccioni C."/>
            <person name="Rubini A."/>
            <person name="Sitrit Y."/>
            <person name="Splivallo R."/>
            <person name="Traeger S."/>
            <person name="Wang M."/>
            <person name="Zifcakova L."/>
            <person name="Wipf D."/>
            <person name="Zambonelli A."/>
            <person name="Paolocci F."/>
            <person name="Nowrousian M."/>
            <person name="Ottonello S."/>
            <person name="Baldrian P."/>
            <person name="Spatafora J.W."/>
            <person name="Henrissat B."/>
            <person name="Nagy L.G."/>
            <person name="Aury J.M."/>
            <person name="Wincker P."/>
            <person name="Grigoriev I.V."/>
            <person name="Bonfante P."/>
            <person name="Martin F.M."/>
        </authorList>
    </citation>
    <scope>NUCLEOTIDE SEQUENCE [LARGE SCALE GENOMIC DNA]</scope>
    <source>
        <strain evidence="6 7">CCBAS932</strain>
    </source>
</reference>
<dbReference type="AlphaFoldDB" id="A0A3N4L250"/>
<accession>A0A3N4L250</accession>
<evidence type="ECO:0000313" key="6">
    <source>
        <dbReference type="EMBL" id="RPB16894.1"/>
    </source>
</evidence>
<dbReference type="Pfam" id="PF00370">
    <property type="entry name" value="FGGY_N"/>
    <property type="match status" value="1"/>
</dbReference>
<evidence type="ECO:0000256" key="1">
    <source>
        <dbReference type="ARBA" id="ARBA00009156"/>
    </source>
</evidence>
<dbReference type="SUPFAM" id="SSF53067">
    <property type="entry name" value="Actin-like ATPase domain"/>
    <property type="match status" value="2"/>
</dbReference>
<dbReference type="InterPro" id="IPR006003">
    <property type="entry name" value="FGGY_RbtK-like"/>
</dbReference>
<dbReference type="EMBL" id="ML119107">
    <property type="protein sequence ID" value="RPB16894.1"/>
    <property type="molecule type" value="Genomic_DNA"/>
</dbReference>
<dbReference type="Pfam" id="PF02782">
    <property type="entry name" value="FGGY_C"/>
    <property type="match status" value="1"/>
</dbReference>
<evidence type="ECO:0000256" key="3">
    <source>
        <dbReference type="ARBA" id="ARBA00022777"/>
    </source>
</evidence>
<dbReference type="GO" id="GO:0019150">
    <property type="term" value="F:D-ribulokinase activity"/>
    <property type="evidence" value="ECO:0007669"/>
    <property type="project" value="TreeGrafter"/>
</dbReference>
<keyword evidence="7" id="KW-1185">Reference proteome</keyword>
<dbReference type="InParanoid" id="A0A3N4L250"/>
<protein>
    <submittedName>
        <fullName evidence="6">Pentulose kinase</fullName>
    </submittedName>
</protein>
<dbReference type="PIRSF" id="PIRSF000538">
    <property type="entry name" value="GlpK"/>
    <property type="match status" value="1"/>
</dbReference>
<dbReference type="InterPro" id="IPR000577">
    <property type="entry name" value="Carb_kinase_FGGY"/>
</dbReference>
<proteinExistence type="inferred from homology"/>
<evidence type="ECO:0000259" key="5">
    <source>
        <dbReference type="Pfam" id="PF02782"/>
    </source>
</evidence>
<dbReference type="Proteomes" id="UP000277580">
    <property type="component" value="Unassembled WGS sequence"/>
</dbReference>
<dbReference type="Gene3D" id="3.30.420.40">
    <property type="match status" value="1"/>
</dbReference>
<dbReference type="InterPro" id="IPR018485">
    <property type="entry name" value="FGGY_C"/>
</dbReference>
<dbReference type="NCBIfam" id="TIGR01315">
    <property type="entry name" value="5C_CHO_kinase"/>
    <property type="match status" value="1"/>
</dbReference>
<feature type="domain" description="Carbohydrate kinase FGGY N-terminal" evidence="4">
    <location>
        <begin position="6"/>
        <end position="270"/>
    </location>
</feature>
<dbReference type="Gene3D" id="1.20.58.2240">
    <property type="match status" value="1"/>
</dbReference>
<dbReference type="GO" id="GO:0005737">
    <property type="term" value="C:cytoplasm"/>
    <property type="evidence" value="ECO:0007669"/>
    <property type="project" value="TreeGrafter"/>
</dbReference>